<dbReference type="AlphaFoldDB" id="A0A9P8CP69"/>
<dbReference type="OrthoDB" id="430315at2759"/>
<dbReference type="GeneID" id="70288404"/>
<dbReference type="PANTHER" id="PTHR31048">
    <property type="entry name" value="OS03G0233200 PROTEIN"/>
    <property type="match status" value="1"/>
</dbReference>
<protein>
    <submittedName>
        <fullName evidence="1">Thaumatin family protein</fullName>
    </submittedName>
</protein>
<dbReference type="SUPFAM" id="SSF49870">
    <property type="entry name" value="Osmotin, thaumatin-like protein"/>
    <property type="match status" value="1"/>
</dbReference>
<dbReference type="SMART" id="SM00205">
    <property type="entry name" value="THN"/>
    <property type="match status" value="1"/>
</dbReference>
<dbReference type="EMBL" id="MU251255">
    <property type="protein sequence ID" value="KAG9254233.1"/>
    <property type="molecule type" value="Genomic_DNA"/>
</dbReference>
<comment type="caution">
    <text evidence="1">The sequence shown here is derived from an EMBL/GenBank/DDBJ whole genome shotgun (WGS) entry which is preliminary data.</text>
</comment>
<evidence type="ECO:0000313" key="1">
    <source>
        <dbReference type="EMBL" id="KAG9254233.1"/>
    </source>
</evidence>
<evidence type="ECO:0000313" key="2">
    <source>
        <dbReference type="Proteomes" id="UP000887229"/>
    </source>
</evidence>
<dbReference type="InterPro" id="IPR037176">
    <property type="entry name" value="Osmotin/thaumatin-like_sf"/>
</dbReference>
<dbReference type="RefSeq" id="XP_046118157.1">
    <property type="nucleotide sequence ID" value="XM_046257501.1"/>
</dbReference>
<name>A0A9P8CP69_9HYPO</name>
<sequence>MYQHRKASRRDPGRGGYLLLSIFAIGATLPSVVARQQFKFETNWQAQFHSLSSSVNVARRGPPSSEDGDRIPIRIDNRCEDTIWPGIFTQAGTGPGTGGFELASGNKTELWVSPDWQGRIWGRTNCTVDGDMASCDTGECGKLDCESSGVPPATLAEFTLAGGENNMQTFYDVSLVDGYNIPIAVNHIPSKNTSFIPPNLTNLACIATAGWLYETNATSTIYSNTSYPVPWETDESNDSVSSWCPWPYLKFPPAKPGHGVFPYPDDNIERPAFSPCNSACAASGKDKDCCAGKYNDPKVCKPSRYSKTAKDVCPDAYSFAYDDHQSTFIIPKGGGWEVVMCPKGRSTTILRQLGDVMFGLADSGELSDEVLARLRNTTFINMDKGAGSGLTVELTWLVLSVLLMVSLSI</sequence>
<gene>
    <name evidence="1" type="ORF">F5Z01DRAFT_122239</name>
</gene>
<dbReference type="Gene3D" id="2.60.110.10">
    <property type="entry name" value="Thaumatin"/>
    <property type="match status" value="1"/>
</dbReference>
<dbReference type="InterPro" id="IPR001938">
    <property type="entry name" value="Thaumatin"/>
</dbReference>
<dbReference type="PROSITE" id="PS51367">
    <property type="entry name" value="THAUMATIN_2"/>
    <property type="match status" value="1"/>
</dbReference>
<organism evidence="1 2">
    <name type="scientific">Emericellopsis atlantica</name>
    <dbReference type="NCBI Taxonomy" id="2614577"/>
    <lineage>
        <taxon>Eukaryota</taxon>
        <taxon>Fungi</taxon>
        <taxon>Dikarya</taxon>
        <taxon>Ascomycota</taxon>
        <taxon>Pezizomycotina</taxon>
        <taxon>Sordariomycetes</taxon>
        <taxon>Hypocreomycetidae</taxon>
        <taxon>Hypocreales</taxon>
        <taxon>Bionectriaceae</taxon>
        <taxon>Emericellopsis</taxon>
    </lineage>
</organism>
<proteinExistence type="predicted"/>
<accession>A0A9P8CP69</accession>
<dbReference type="PRINTS" id="PR00347">
    <property type="entry name" value="THAUMATIN"/>
</dbReference>
<keyword evidence="2" id="KW-1185">Reference proteome</keyword>
<dbReference type="Proteomes" id="UP000887229">
    <property type="component" value="Unassembled WGS sequence"/>
</dbReference>
<dbReference type="Pfam" id="PF00314">
    <property type="entry name" value="Thaumatin"/>
    <property type="match status" value="1"/>
</dbReference>
<reference evidence="1" key="1">
    <citation type="journal article" date="2021" name="IMA Fungus">
        <title>Genomic characterization of three marine fungi, including Emericellopsis atlantica sp. nov. with signatures of a generalist lifestyle and marine biomass degradation.</title>
        <authorList>
            <person name="Hagestad O.C."/>
            <person name="Hou L."/>
            <person name="Andersen J.H."/>
            <person name="Hansen E.H."/>
            <person name="Altermark B."/>
            <person name="Li C."/>
            <person name="Kuhnert E."/>
            <person name="Cox R.J."/>
            <person name="Crous P.W."/>
            <person name="Spatafora J.W."/>
            <person name="Lail K."/>
            <person name="Amirebrahimi M."/>
            <person name="Lipzen A."/>
            <person name="Pangilinan J."/>
            <person name="Andreopoulos W."/>
            <person name="Hayes R.D."/>
            <person name="Ng V."/>
            <person name="Grigoriev I.V."/>
            <person name="Jackson S.A."/>
            <person name="Sutton T.D.S."/>
            <person name="Dobson A.D.W."/>
            <person name="Rama T."/>
        </authorList>
    </citation>
    <scope>NUCLEOTIDE SEQUENCE</scope>
    <source>
        <strain evidence="1">TS7</strain>
    </source>
</reference>